<dbReference type="PROSITE" id="PS00455">
    <property type="entry name" value="AMP_BINDING"/>
    <property type="match status" value="1"/>
</dbReference>
<keyword evidence="9" id="KW-0812">Transmembrane</keyword>
<feature type="domain" description="AMP-dependent synthetase/ligase" evidence="20">
    <location>
        <begin position="58"/>
        <end position="441"/>
    </location>
</feature>
<organism evidence="22 23">
    <name type="scientific">Penicillium nalgiovense</name>
    <dbReference type="NCBI Taxonomy" id="60175"/>
    <lineage>
        <taxon>Eukaryota</taxon>
        <taxon>Fungi</taxon>
        <taxon>Dikarya</taxon>
        <taxon>Ascomycota</taxon>
        <taxon>Pezizomycotina</taxon>
        <taxon>Eurotiomycetes</taxon>
        <taxon>Eurotiomycetidae</taxon>
        <taxon>Eurotiales</taxon>
        <taxon>Aspergillaceae</taxon>
        <taxon>Penicillium</taxon>
    </lineage>
</organism>
<dbReference type="OrthoDB" id="196650at2759"/>
<keyword evidence="8" id="KW-0551">Lipid droplet</keyword>
<dbReference type="SUPFAM" id="SSF56801">
    <property type="entry name" value="Acetyl-CoA synthetase-like"/>
    <property type="match status" value="1"/>
</dbReference>
<comment type="similarity">
    <text evidence="4">Belongs to the ATP-dependent AMP-binding enzyme family.</text>
</comment>
<comment type="subcellular location">
    <subcellularLocation>
        <location evidence="3">Cell membrane</location>
        <topology evidence="3">Multi-pass membrane protein</topology>
    </subcellularLocation>
    <subcellularLocation>
        <location evidence="1">Lipid droplet</location>
    </subcellularLocation>
    <subcellularLocation>
        <location evidence="2">Peroxisome membrane</location>
        <topology evidence="2">Multi-pass membrane protein</topology>
    </subcellularLocation>
</comment>
<dbReference type="PANTHER" id="PTHR43107">
    <property type="entry name" value="LONG-CHAIN FATTY ACID TRANSPORT PROTEIN"/>
    <property type="match status" value="1"/>
</dbReference>
<comment type="function">
    <text evidence="17">Acyl-CoA synthetase required for both the import of long chain fatty acids (LCFAs) (C14-C18) and the activation very long chain fatty acids (VLCFAs) (C20-C26) by esterification of the fatty acids into metabolically active CoA-thioesters for subsequent degradation or incorporation into phospholipids. The transport and fatty acyl-CoA synthetase activities are genetically separable and are thus independent activities. Esterifies VLCFAs in the peroxisome matrix. The VLCFAs are actively transported into peroxisomes by a PXA1-PXA2 heterodimeric transporter in the peroxisomal membrane.</text>
</comment>
<dbReference type="FunFam" id="3.30.300.30:FF:000002">
    <property type="entry name" value="Long-chain fatty acid transport protein 1"/>
    <property type="match status" value="1"/>
</dbReference>
<name>A0A9W4MN69_PENNA</name>
<keyword evidence="11" id="KW-0067">ATP-binding</keyword>
<dbReference type="GO" id="GO:0004467">
    <property type="term" value="F:long-chain fatty acid-CoA ligase activity"/>
    <property type="evidence" value="ECO:0007669"/>
    <property type="project" value="TreeGrafter"/>
</dbReference>
<dbReference type="GO" id="GO:0005811">
    <property type="term" value="C:lipid droplet"/>
    <property type="evidence" value="ECO:0007669"/>
    <property type="project" value="UniProtKB-SubCell"/>
</dbReference>
<dbReference type="InterPro" id="IPR020845">
    <property type="entry name" value="AMP-binding_CS"/>
</dbReference>
<sequence>MDIGSIAASVAGASTLVAYLNAKFHVTKDVSNLMSVKQGEREYARAVRNGRGNPWFLFTETAKKYPSMSCVWSREGTYTYTQVQGLACQYAHLFLSMGVKPGELVGLYLQNCPEYLFAWLGLWSIGCAPAAINYHLADDALLHCLKISGTRLLLVDNDAECCQRIEAAREILEGQLGMELVMMDSVFCSSVSTYPATFPPMEYALDMQGSFPAILIYTSGTTGKPKGCAFTMARFYTGKSPRRHSTGDRDGPDGDRWYCAMPMYHGTGGLSLMFALCTGVRIAIGRKFSVRNFWRDVRDSDSTYIVYVGEAARYLLAAPPSPDDRNHRVRCMYGNGLRPDVWERFRDRFGVAEIMEFFNSTEGMFSLYNHNNGPYTANSVGHHGVLSRLMLRNVFVPVEVDPTTGDIIRDPRTGFATRPPYKQGGEMLVAIPNETSFQGYWHNPEATAKKFIRDVFRTGDLYYRTGDALRREDDGRWYFVDRLGDTFRWKSENVATAEVAEVIGCFPGVQEANVYGVKVPHHEGRAGCAALMLAPETKATFDFKALAAYTRAKLPKYAVPVFLRVIESPVHIGNHKQNKVPLREEGVDPDKVGTKVSDGMEDRLLWLPPWEEGYIDFNKADWAKLTGGGAKL</sequence>
<dbReference type="EMBL" id="CAJVNV010000082">
    <property type="protein sequence ID" value="CAG8026305.1"/>
    <property type="molecule type" value="Genomic_DNA"/>
</dbReference>
<evidence type="ECO:0000256" key="16">
    <source>
        <dbReference type="ARBA" id="ARBA00051585"/>
    </source>
</evidence>
<keyword evidence="12" id="KW-1133">Transmembrane helix</keyword>
<evidence type="ECO:0000256" key="13">
    <source>
        <dbReference type="ARBA" id="ARBA00023055"/>
    </source>
</evidence>
<dbReference type="InterPro" id="IPR042099">
    <property type="entry name" value="ANL_N_sf"/>
</dbReference>
<dbReference type="GO" id="GO:0005324">
    <property type="term" value="F:long-chain fatty acid transmembrane transporter activity"/>
    <property type="evidence" value="ECO:0007669"/>
    <property type="project" value="TreeGrafter"/>
</dbReference>
<evidence type="ECO:0000259" key="20">
    <source>
        <dbReference type="Pfam" id="PF00501"/>
    </source>
</evidence>
<dbReference type="InterPro" id="IPR025110">
    <property type="entry name" value="AMP-bd_C"/>
</dbReference>
<evidence type="ECO:0000313" key="23">
    <source>
        <dbReference type="Proteomes" id="UP001153461"/>
    </source>
</evidence>
<keyword evidence="7" id="KW-0436">Ligase</keyword>
<dbReference type="FunFam" id="3.40.50.12780:FF:000019">
    <property type="entry name" value="Long-chain fatty acid transporter"/>
    <property type="match status" value="1"/>
</dbReference>
<dbReference type="InterPro" id="IPR045851">
    <property type="entry name" value="AMP-bd_C_sf"/>
</dbReference>
<keyword evidence="6" id="KW-1003">Cell membrane</keyword>
<evidence type="ECO:0000256" key="6">
    <source>
        <dbReference type="ARBA" id="ARBA00022475"/>
    </source>
</evidence>
<dbReference type="Proteomes" id="UP001153461">
    <property type="component" value="Unassembled WGS sequence"/>
</dbReference>
<reference evidence="22" key="1">
    <citation type="submission" date="2021-07" db="EMBL/GenBank/DDBJ databases">
        <authorList>
            <person name="Branca A.L. A."/>
        </authorList>
    </citation>
    <scope>NUCLEOTIDE SEQUENCE</scope>
</reference>
<accession>A0A9W4MN69</accession>
<proteinExistence type="inferred from homology"/>
<dbReference type="InterPro" id="IPR000873">
    <property type="entry name" value="AMP-dep_synth/lig_dom"/>
</dbReference>
<keyword evidence="13" id="KW-0445">Lipid transport</keyword>
<evidence type="ECO:0000256" key="19">
    <source>
        <dbReference type="ARBA" id="ARBA00078285"/>
    </source>
</evidence>
<evidence type="ECO:0000256" key="3">
    <source>
        <dbReference type="ARBA" id="ARBA00004651"/>
    </source>
</evidence>
<evidence type="ECO:0000313" key="22">
    <source>
        <dbReference type="EMBL" id="CAG8026305.1"/>
    </source>
</evidence>
<evidence type="ECO:0000256" key="11">
    <source>
        <dbReference type="ARBA" id="ARBA00022840"/>
    </source>
</evidence>
<evidence type="ECO:0000256" key="5">
    <source>
        <dbReference type="ARBA" id="ARBA00022448"/>
    </source>
</evidence>
<evidence type="ECO:0000256" key="18">
    <source>
        <dbReference type="ARBA" id="ARBA00068795"/>
    </source>
</evidence>
<feature type="domain" description="AMP-binding enzyme C-terminal" evidence="21">
    <location>
        <begin position="498"/>
        <end position="567"/>
    </location>
</feature>
<evidence type="ECO:0000256" key="2">
    <source>
        <dbReference type="ARBA" id="ARBA00004585"/>
    </source>
</evidence>
<evidence type="ECO:0000256" key="1">
    <source>
        <dbReference type="ARBA" id="ARBA00004502"/>
    </source>
</evidence>
<dbReference type="GO" id="GO:0009898">
    <property type="term" value="C:cytoplasmic side of plasma membrane"/>
    <property type="evidence" value="ECO:0007669"/>
    <property type="project" value="TreeGrafter"/>
</dbReference>
<evidence type="ECO:0000256" key="10">
    <source>
        <dbReference type="ARBA" id="ARBA00022741"/>
    </source>
</evidence>
<evidence type="ECO:0000256" key="15">
    <source>
        <dbReference type="ARBA" id="ARBA00023140"/>
    </source>
</evidence>
<evidence type="ECO:0000256" key="4">
    <source>
        <dbReference type="ARBA" id="ARBA00006432"/>
    </source>
</evidence>
<dbReference type="GO" id="GO:0005778">
    <property type="term" value="C:peroxisomal membrane"/>
    <property type="evidence" value="ECO:0007669"/>
    <property type="project" value="UniProtKB-SubCell"/>
</dbReference>
<dbReference type="Gene3D" id="3.30.300.30">
    <property type="match status" value="1"/>
</dbReference>
<evidence type="ECO:0000259" key="21">
    <source>
        <dbReference type="Pfam" id="PF13193"/>
    </source>
</evidence>
<dbReference type="PANTHER" id="PTHR43107:SF6">
    <property type="entry name" value="ACYL-COA SYNTHETASE FAMILY PROTEIN (CEFD1), PUTATIVE (AFU_ORTHOLOGUE AFUA_6G03630)-RELATED"/>
    <property type="match status" value="1"/>
</dbReference>
<dbReference type="Pfam" id="PF13193">
    <property type="entry name" value="AMP-binding_C"/>
    <property type="match status" value="1"/>
</dbReference>
<evidence type="ECO:0000256" key="9">
    <source>
        <dbReference type="ARBA" id="ARBA00022692"/>
    </source>
</evidence>
<evidence type="ECO:0000256" key="14">
    <source>
        <dbReference type="ARBA" id="ARBA00023136"/>
    </source>
</evidence>
<evidence type="ECO:0000256" key="17">
    <source>
        <dbReference type="ARBA" id="ARBA00060276"/>
    </source>
</evidence>
<dbReference type="Gene3D" id="3.40.50.12780">
    <property type="entry name" value="N-terminal domain of ligase-like"/>
    <property type="match status" value="1"/>
</dbReference>
<gene>
    <name evidence="22" type="ORF">PNAL_LOCUS2593</name>
</gene>
<comment type="catalytic activity">
    <reaction evidence="16">
        <text>a very long-chain fatty acid + ATP + CoA = a very long-chain fatty acyl-CoA + AMP + diphosphate</text>
        <dbReference type="Rhea" id="RHEA:54536"/>
        <dbReference type="ChEBI" id="CHEBI:30616"/>
        <dbReference type="ChEBI" id="CHEBI:33019"/>
        <dbReference type="ChEBI" id="CHEBI:57287"/>
        <dbReference type="ChEBI" id="CHEBI:58950"/>
        <dbReference type="ChEBI" id="CHEBI:138261"/>
        <dbReference type="ChEBI" id="CHEBI:456215"/>
    </reaction>
</comment>
<keyword evidence="10" id="KW-0547">Nucleotide-binding</keyword>
<evidence type="ECO:0000256" key="12">
    <source>
        <dbReference type="ARBA" id="ARBA00022989"/>
    </source>
</evidence>
<keyword evidence="14" id="KW-0472">Membrane</keyword>
<protein>
    <recommendedName>
        <fullName evidence="18">Very long-chain fatty acid transport protein</fullName>
    </recommendedName>
    <alternativeName>
        <fullName evidence="19">Very-long-chain acyl-CoA synthetase</fullName>
    </alternativeName>
</protein>
<keyword evidence="15" id="KW-0576">Peroxisome</keyword>
<comment type="caution">
    <text evidence="22">The sequence shown here is derived from an EMBL/GenBank/DDBJ whole genome shotgun (WGS) entry which is preliminary data.</text>
</comment>
<dbReference type="AlphaFoldDB" id="A0A9W4MN69"/>
<evidence type="ECO:0000256" key="7">
    <source>
        <dbReference type="ARBA" id="ARBA00022598"/>
    </source>
</evidence>
<dbReference type="Pfam" id="PF00501">
    <property type="entry name" value="AMP-binding"/>
    <property type="match status" value="1"/>
</dbReference>
<evidence type="ECO:0000256" key="8">
    <source>
        <dbReference type="ARBA" id="ARBA00022677"/>
    </source>
</evidence>
<keyword evidence="5" id="KW-0813">Transport</keyword>
<dbReference type="GO" id="GO:0005524">
    <property type="term" value="F:ATP binding"/>
    <property type="evidence" value="ECO:0007669"/>
    <property type="project" value="UniProtKB-KW"/>
</dbReference>
<dbReference type="GO" id="GO:0044539">
    <property type="term" value="P:long-chain fatty acid import into cell"/>
    <property type="evidence" value="ECO:0007669"/>
    <property type="project" value="TreeGrafter"/>
</dbReference>